<organism evidence="2 3">
    <name type="scientific">Suillus discolor</name>
    <dbReference type="NCBI Taxonomy" id="1912936"/>
    <lineage>
        <taxon>Eukaryota</taxon>
        <taxon>Fungi</taxon>
        <taxon>Dikarya</taxon>
        <taxon>Basidiomycota</taxon>
        <taxon>Agaricomycotina</taxon>
        <taxon>Agaricomycetes</taxon>
        <taxon>Agaricomycetidae</taxon>
        <taxon>Boletales</taxon>
        <taxon>Suillineae</taxon>
        <taxon>Suillaceae</taxon>
        <taxon>Suillus</taxon>
    </lineage>
</organism>
<feature type="domain" description="KOW" evidence="1">
    <location>
        <begin position="296"/>
        <end position="323"/>
    </location>
</feature>
<sequence>MIGNVTDYIAAHLQMKNFVVKVSAWIPGQLYVVADSPRTIADSLTSSLYLAMKQYVLISDEEREIVERSCSKLPNPVWVRIKHGKYKGDIAQVFDSDLLNDLVAVLIPPRDFPYPMPRGSRSLLDQSRLLNGDAVSNINRGEEVVGCKYKGEIYYKGLLLHNFHRDRLEHVVCPHANDIQLHLQSGWDQSFLKSTVVAFSMQFLHIGDWAKIVKGDLSSEIRKVASTDHPAGSATLDLSLDGHRKEIEVRLQDIERVFLVGDMVRVVAGPYLGVEGHIVEMLPVQQLFKPPPNIESIQIGDGIEVLVGEHMGKYGIVCWLPKGGDNIWFQHETLNIPVPISCVQRTHLPHLQMLQYTKDKGYDVKPGDVVRVACGPEYQMKGIVQSINFPHARLTLLSDIDYSLVDVPISFVIKVCNANPDSFKKEIGQEVFIIGGDHKGYQATLYSLTSENCTVAVHGQQRTTLQLQNVATRYGMRLNGAMLKGIDMLSFCKMQRRSYLAPKLRSVTPPPEKTTWTARPEDQAGNPLPTVNPTCLAAKPDAWTVDADDVLDSFDSRTEKLKEGPLAWLMKKEFSSKFTIHHVMLKVSPSLMGAGYTIDSCQWLVPIHFSV</sequence>
<feature type="domain" description="KOW" evidence="1">
    <location>
        <begin position="363"/>
        <end position="390"/>
    </location>
</feature>
<proteinExistence type="predicted"/>
<dbReference type="RefSeq" id="XP_041286784.1">
    <property type="nucleotide sequence ID" value="XM_041442356.1"/>
</dbReference>
<dbReference type="AlphaFoldDB" id="A0A9P7EUQ5"/>
<keyword evidence="3" id="KW-1185">Reference proteome</keyword>
<dbReference type="SMART" id="SM00739">
    <property type="entry name" value="KOW"/>
    <property type="match status" value="4"/>
</dbReference>
<dbReference type="OrthoDB" id="28901at2759"/>
<evidence type="ECO:0000313" key="2">
    <source>
        <dbReference type="EMBL" id="KAG2092151.1"/>
    </source>
</evidence>
<dbReference type="InterPro" id="IPR005824">
    <property type="entry name" value="KOW"/>
</dbReference>
<name>A0A9P7EUQ5_9AGAM</name>
<dbReference type="EMBL" id="JABBWM010000092">
    <property type="protein sequence ID" value="KAG2092151.1"/>
    <property type="molecule type" value="Genomic_DNA"/>
</dbReference>
<reference evidence="2" key="1">
    <citation type="journal article" date="2020" name="New Phytol.">
        <title>Comparative genomics reveals dynamic genome evolution in host specialist ectomycorrhizal fungi.</title>
        <authorList>
            <person name="Lofgren L.A."/>
            <person name="Nguyen N.H."/>
            <person name="Vilgalys R."/>
            <person name="Ruytinx J."/>
            <person name="Liao H.L."/>
            <person name="Branco S."/>
            <person name="Kuo A."/>
            <person name="LaButti K."/>
            <person name="Lipzen A."/>
            <person name="Andreopoulos W."/>
            <person name="Pangilinan J."/>
            <person name="Riley R."/>
            <person name="Hundley H."/>
            <person name="Na H."/>
            <person name="Barry K."/>
            <person name="Grigoriev I.V."/>
            <person name="Stajich J.E."/>
            <person name="Kennedy P.G."/>
        </authorList>
    </citation>
    <scope>NUCLEOTIDE SEQUENCE</scope>
    <source>
        <strain evidence="2">FC423</strain>
    </source>
</reference>
<dbReference type="GeneID" id="64704615"/>
<protein>
    <recommendedName>
        <fullName evidence="1">KOW domain-containing protein</fullName>
    </recommendedName>
</protein>
<gene>
    <name evidence="2" type="ORF">F5147DRAFT_779772</name>
</gene>
<evidence type="ECO:0000313" key="3">
    <source>
        <dbReference type="Proteomes" id="UP000823399"/>
    </source>
</evidence>
<feature type="domain" description="KOW" evidence="1">
    <location>
        <begin position="257"/>
        <end position="284"/>
    </location>
</feature>
<feature type="domain" description="KOW" evidence="1">
    <location>
        <begin position="424"/>
        <end position="451"/>
    </location>
</feature>
<dbReference type="Proteomes" id="UP000823399">
    <property type="component" value="Unassembled WGS sequence"/>
</dbReference>
<evidence type="ECO:0000259" key="1">
    <source>
        <dbReference type="SMART" id="SM00739"/>
    </source>
</evidence>
<comment type="caution">
    <text evidence="2">The sequence shown here is derived from an EMBL/GenBank/DDBJ whole genome shotgun (WGS) entry which is preliminary data.</text>
</comment>
<accession>A0A9P7EUQ5</accession>